<dbReference type="Proteomes" id="UP000604046">
    <property type="component" value="Unassembled WGS sequence"/>
</dbReference>
<keyword evidence="3" id="KW-1185">Reference proteome</keyword>
<protein>
    <submittedName>
        <fullName evidence="2">Uncharacterized protein</fullName>
    </submittedName>
</protein>
<accession>A0A812ICG7</accession>
<sequence>MSGPHETEAPVTQSESSDHSGLPVRFEEFTSAIDRCVTLLLATFQCGGHVCLFHHPQSAVWKLPLVQHFLLDISALCVLVEFAQWQGDEQDFGLFASSFQGFAKLASDVTSRDRSEAVIQTGLRSPSIPVSLATATIEVLSPMQPASGPKDLTVAEAKQLLPSKPFGNPPFAFQDGGGIGSCPDWSCPPPGTPNVLLDLRQSWMSFLLRIKLPLRLRDLVRSGGEGSLFTYEEIAELRSRFQLWARRKGDIADINWQIDDGQPYCLHALRKLISLIMDKDTSLFPCLIEGVPTGFDKNIPKSNVFAPRGSDSTIDAELLLCEGNWSSAEANPELLRQLVAKEVEAGYLVPVSLEEARQRWPNRLAVGKLSIVSSDGRPDRLVVDNSICNTNALCEINETYTLPLLGSVRACLPLRGLPCELAACTIDVVWIGWCVNVRAGCFSIPRSKRLKLHLRVQKLLADPKNVHKRDLHKDVFDCIDEDMRFIRAPTGTAIPVGAKLLEVKRKLSANSIAFLQFWLHWCKLPTLLRPLQFPARTTMVAAADAMGSGTKFAIGGFVKLSTATIWFSECFQLVDFAFAGIELSANASDNISCYECLAQIALLHCVSAVTPGGRMAVRIPSWTRGHARVAALNAV</sequence>
<comment type="caution">
    <text evidence="2">The sequence shown here is derived from an EMBL/GenBank/DDBJ whole genome shotgun (WGS) entry which is preliminary data.</text>
</comment>
<organism evidence="2 3">
    <name type="scientific">Symbiodinium natans</name>
    <dbReference type="NCBI Taxonomy" id="878477"/>
    <lineage>
        <taxon>Eukaryota</taxon>
        <taxon>Sar</taxon>
        <taxon>Alveolata</taxon>
        <taxon>Dinophyceae</taxon>
        <taxon>Suessiales</taxon>
        <taxon>Symbiodiniaceae</taxon>
        <taxon>Symbiodinium</taxon>
    </lineage>
</organism>
<dbReference type="EMBL" id="CAJNDS010000246">
    <property type="protein sequence ID" value="CAE7033490.1"/>
    <property type="molecule type" value="Genomic_DNA"/>
</dbReference>
<evidence type="ECO:0000256" key="1">
    <source>
        <dbReference type="SAM" id="MobiDB-lite"/>
    </source>
</evidence>
<feature type="region of interest" description="Disordered" evidence="1">
    <location>
        <begin position="1"/>
        <end position="21"/>
    </location>
</feature>
<evidence type="ECO:0000313" key="3">
    <source>
        <dbReference type="Proteomes" id="UP000604046"/>
    </source>
</evidence>
<gene>
    <name evidence="2" type="ORF">SNAT2548_LOCUS4007</name>
</gene>
<evidence type="ECO:0000313" key="2">
    <source>
        <dbReference type="EMBL" id="CAE7033490.1"/>
    </source>
</evidence>
<dbReference type="AlphaFoldDB" id="A0A812ICG7"/>
<name>A0A812ICG7_9DINO</name>
<proteinExistence type="predicted"/>
<reference evidence="2" key="1">
    <citation type="submission" date="2021-02" db="EMBL/GenBank/DDBJ databases">
        <authorList>
            <person name="Dougan E. K."/>
            <person name="Rhodes N."/>
            <person name="Thang M."/>
            <person name="Chan C."/>
        </authorList>
    </citation>
    <scope>NUCLEOTIDE SEQUENCE</scope>
</reference>